<dbReference type="InterPro" id="IPR009081">
    <property type="entry name" value="PP-bd_ACP"/>
</dbReference>
<dbReference type="Proteomes" id="UP000587527">
    <property type="component" value="Unassembled WGS sequence"/>
</dbReference>
<evidence type="ECO:0000313" key="5">
    <source>
        <dbReference type="Proteomes" id="UP000587527"/>
    </source>
</evidence>
<evidence type="ECO:0000256" key="1">
    <source>
        <dbReference type="ARBA" id="ARBA00022450"/>
    </source>
</evidence>
<keyword evidence="2" id="KW-0597">Phosphoprotein</keyword>
<dbReference type="PROSITE" id="PS50075">
    <property type="entry name" value="CARRIER"/>
    <property type="match status" value="1"/>
</dbReference>
<protein>
    <submittedName>
        <fullName evidence="4">Acyl carrier protein</fullName>
    </submittedName>
</protein>
<feature type="domain" description="Carrier" evidence="3">
    <location>
        <begin position="8"/>
        <end position="85"/>
    </location>
</feature>
<proteinExistence type="predicted"/>
<comment type="caution">
    <text evidence="4">The sequence shown here is derived from an EMBL/GenBank/DDBJ whole genome shotgun (WGS) entry which is preliminary data.</text>
</comment>
<dbReference type="SMART" id="SM01294">
    <property type="entry name" value="PKS_PP_betabranch"/>
    <property type="match status" value="1"/>
</dbReference>
<organism evidence="4 5">
    <name type="scientific">Allocatelliglobosispora scoriae</name>
    <dbReference type="NCBI Taxonomy" id="643052"/>
    <lineage>
        <taxon>Bacteria</taxon>
        <taxon>Bacillati</taxon>
        <taxon>Actinomycetota</taxon>
        <taxon>Actinomycetes</taxon>
        <taxon>Micromonosporales</taxon>
        <taxon>Micromonosporaceae</taxon>
        <taxon>Allocatelliglobosispora</taxon>
    </lineage>
</organism>
<keyword evidence="1" id="KW-0596">Phosphopantetheine</keyword>
<dbReference type="InterPro" id="IPR020806">
    <property type="entry name" value="PKS_PP-bd"/>
</dbReference>
<dbReference type="RefSeq" id="WP_221470630.1">
    <property type="nucleotide sequence ID" value="NZ_JACHMN010000003.1"/>
</dbReference>
<dbReference type="Pfam" id="PF00550">
    <property type="entry name" value="PP-binding"/>
    <property type="match status" value="1"/>
</dbReference>
<dbReference type="AlphaFoldDB" id="A0A841C4U9"/>
<reference evidence="4 5" key="1">
    <citation type="submission" date="2020-08" db="EMBL/GenBank/DDBJ databases">
        <title>Sequencing the genomes of 1000 actinobacteria strains.</title>
        <authorList>
            <person name="Klenk H.-P."/>
        </authorList>
    </citation>
    <scope>NUCLEOTIDE SEQUENCE [LARGE SCALE GENOMIC DNA]</scope>
    <source>
        <strain evidence="4 5">DSM 45362</strain>
    </source>
</reference>
<dbReference type="Gene3D" id="1.10.1200.10">
    <property type="entry name" value="ACP-like"/>
    <property type="match status" value="1"/>
</dbReference>
<dbReference type="SUPFAM" id="SSF47336">
    <property type="entry name" value="ACP-like"/>
    <property type="match status" value="1"/>
</dbReference>
<gene>
    <name evidence="4" type="ORF">F4553_007526</name>
</gene>
<accession>A0A841C4U9</accession>
<dbReference type="InterPro" id="IPR036736">
    <property type="entry name" value="ACP-like_sf"/>
</dbReference>
<evidence type="ECO:0000259" key="3">
    <source>
        <dbReference type="PROSITE" id="PS50075"/>
    </source>
</evidence>
<evidence type="ECO:0000256" key="2">
    <source>
        <dbReference type="ARBA" id="ARBA00022553"/>
    </source>
</evidence>
<name>A0A841C4U9_9ACTN</name>
<sequence length="90" mass="9801">MDVTADLQSFTALRDWLTAQVAGYLDRSADQIDPAASFAESGLDSMYALMLCGDVEDTFGLPMEPKVAWDNRSIDALAGYLGERLARVPL</sequence>
<keyword evidence="5" id="KW-1185">Reference proteome</keyword>
<dbReference type="SMART" id="SM00823">
    <property type="entry name" value="PKS_PP"/>
    <property type="match status" value="1"/>
</dbReference>
<dbReference type="EMBL" id="JACHMN010000003">
    <property type="protein sequence ID" value="MBB5874092.1"/>
    <property type="molecule type" value="Genomic_DNA"/>
</dbReference>
<evidence type="ECO:0000313" key="4">
    <source>
        <dbReference type="EMBL" id="MBB5874092.1"/>
    </source>
</evidence>
<dbReference type="GO" id="GO:0031177">
    <property type="term" value="F:phosphopantetheine binding"/>
    <property type="evidence" value="ECO:0007669"/>
    <property type="project" value="InterPro"/>
</dbReference>